<sequence length="266" mass="29977">MSRNRDNGKGVEAKEEKKLKDLKAQQAAEIERAKDAHRRGISPSSTPLKETVTDAKSGVSSRWPGREVLEADSLPNKPTKDGESKPRRIFLFEMRLTVSDVKQDSLCIPVEFALDHFPPIPQRSPRLYREKVKILSATQDRVWPMTIRYHPEDSVFLLNNKWKEFAQSHEMKAKDMIRFYTPLPRYPDKQYMVVHVKRNPQDDVVISAKDCTKGKSPAVLVKERMTEGGDGKGGDEPQGDGGGGRSDCGSSKEKKSRVGHCCMALK</sequence>
<keyword evidence="9" id="KW-1185">Reference proteome</keyword>
<protein>
    <recommendedName>
        <fullName evidence="7">TF-B3 domain-containing protein</fullName>
    </recommendedName>
</protein>
<dbReference type="CDD" id="cd10017">
    <property type="entry name" value="B3_DNA"/>
    <property type="match status" value="1"/>
</dbReference>
<evidence type="ECO:0000256" key="4">
    <source>
        <dbReference type="ARBA" id="ARBA00023163"/>
    </source>
</evidence>
<name>A0A7J0HAK3_9ERIC</name>
<feature type="compositionally biased region" description="Basic and acidic residues" evidence="6">
    <location>
        <begin position="223"/>
        <end position="235"/>
    </location>
</feature>
<dbReference type="SUPFAM" id="SSF101936">
    <property type="entry name" value="DNA-binding pseudobarrel domain"/>
    <property type="match status" value="1"/>
</dbReference>
<dbReference type="SMART" id="SM01019">
    <property type="entry name" value="B3"/>
    <property type="match status" value="1"/>
</dbReference>
<evidence type="ECO:0000313" key="8">
    <source>
        <dbReference type="EMBL" id="GFZ20099.1"/>
    </source>
</evidence>
<dbReference type="GO" id="GO:0003700">
    <property type="term" value="F:DNA-binding transcription factor activity"/>
    <property type="evidence" value="ECO:0007669"/>
    <property type="project" value="InterPro"/>
</dbReference>
<dbReference type="PANTHER" id="PTHR31140:SF139">
    <property type="entry name" value="B3 DOMAIN-CONTAINING PROTEIN OS02G0455900-RELATED"/>
    <property type="match status" value="1"/>
</dbReference>
<organism evidence="8 9">
    <name type="scientific">Actinidia rufa</name>
    <dbReference type="NCBI Taxonomy" id="165716"/>
    <lineage>
        <taxon>Eukaryota</taxon>
        <taxon>Viridiplantae</taxon>
        <taxon>Streptophyta</taxon>
        <taxon>Embryophyta</taxon>
        <taxon>Tracheophyta</taxon>
        <taxon>Spermatophyta</taxon>
        <taxon>Magnoliopsida</taxon>
        <taxon>eudicotyledons</taxon>
        <taxon>Gunneridae</taxon>
        <taxon>Pentapetalae</taxon>
        <taxon>asterids</taxon>
        <taxon>Ericales</taxon>
        <taxon>Actinidiaceae</taxon>
        <taxon>Actinidia</taxon>
    </lineage>
</organism>
<dbReference type="GO" id="GO:0005634">
    <property type="term" value="C:nucleus"/>
    <property type="evidence" value="ECO:0007669"/>
    <property type="project" value="UniProtKB-SubCell"/>
</dbReference>
<reference evidence="8 9" key="1">
    <citation type="submission" date="2019-07" db="EMBL/GenBank/DDBJ databases">
        <title>De Novo Assembly of kiwifruit Actinidia rufa.</title>
        <authorList>
            <person name="Sugita-Konishi S."/>
            <person name="Sato K."/>
            <person name="Mori E."/>
            <person name="Abe Y."/>
            <person name="Kisaki G."/>
            <person name="Hamano K."/>
            <person name="Suezawa K."/>
            <person name="Otani M."/>
            <person name="Fukuda T."/>
            <person name="Manabe T."/>
            <person name="Gomi K."/>
            <person name="Tabuchi M."/>
            <person name="Akimitsu K."/>
            <person name="Kataoka I."/>
        </authorList>
    </citation>
    <scope>NUCLEOTIDE SEQUENCE [LARGE SCALE GENOMIC DNA]</scope>
    <source>
        <strain evidence="9">cv. Fuchu</strain>
    </source>
</reference>
<dbReference type="InterPro" id="IPR003340">
    <property type="entry name" value="B3_DNA-bd"/>
</dbReference>
<gene>
    <name evidence="8" type="ORF">Acr_28g0008040</name>
</gene>
<dbReference type="InterPro" id="IPR015300">
    <property type="entry name" value="DNA-bd_pseudobarrel_sf"/>
</dbReference>
<keyword evidence="3" id="KW-0238">DNA-binding</keyword>
<dbReference type="AlphaFoldDB" id="A0A7J0HAK3"/>
<feature type="region of interest" description="Disordered" evidence="6">
    <location>
        <begin position="1"/>
        <end position="84"/>
    </location>
</feature>
<evidence type="ECO:0000259" key="7">
    <source>
        <dbReference type="PROSITE" id="PS50863"/>
    </source>
</evidence>
<dbReference type="Gene3D" id="2.40.330.10">
    <property type="entry name" value="DNA-binding pseudobarrel domain"/>
    <property type="match status" value="1"/>
</dbReference>
<dbReference type="Proteomes" id="UP000585474">
    <property type="component" value="Unassembled WGS sequence"/>
</dbReference>
<feature type="domain" description="TF-B3" evidence="7">
    <location>
        <begin position="91"/>
        <end position="200"/>
    </location>
</feature>
<evidence type="ECO:0000256" key="2">
    <source>
        <dbReference type="ARBA" id="ARBA00023015"/>
    </source>
</evidence>
<evidence type="ECO:0000313" key="9">
    <source>
        <dbReference type="Proteomes" id="UP000585474"/>
    </source>
</evidence>
<dbReference type="EMBL" id="BJWL01000028">
    <property type="protein sequence ID" value="GFZ20099.1"/>
    <property type="molecule type" value="Genomic_DNA"/>
</dbReference>
<evidence type="ECO:0000256" key="6">
    <source>
        <dbReference type="SAM" id="MobiDB-lite"/>
    </source>
</evidence>
<feature type="compositionally biased region" description="Basic and acidic residues" evidence="6">
    <location>
        <begin position="1"/>
        <end position="34"/>
    </location>
</feature>
<dbReference type="PANTHER" id="PTHR31140">
    <property type="entry name" value="B3 DOMAIN-CONTAINING TRANSCRIPTION FACTOR ABI3"/>
    <property type="match status" value="1"/>
</dbReference>
<evidence type="ECO:0000256" key="5">
    <source>
        <dbReference type="ARBA" id="ARBA00023242"/>
    </source>
</evidence>
<dbReference type="PROSITE" id="PS50863">
    <property type="entry name" value="B3"/>
    <property type="match status" value="1"/>
</dbReference>
<keyword evidence="5" id="KW-0539">Nucleus</keyword>
<evidence type="ECO:0000256" key="1">
    <source>
        <dbReference type="ARBA" id="ARBA00004123"/>
    </source>
</evidence>
<comment type="subcellular location">
    <subcellularLocation>
        <location evidence="1">Nucleus</location>
    </subcellularLocation>
</comment>
<proteinExistence type="predicted"/>
<feature type="region of interest" description="Disordered" evidence="6">
    <location>
        <begin position="223"/>
        <end position="266"/>
    </location>
</feature>
<keyword evidence="4" id="KW-0804">Transcription</keyword>
<dbReference type="InterPro" id="IPR044800">
    <property type="entry name" value="LEC2-like"/>
</dbReference>
<dbReference type="GO" id="GO:0003677">
    <property type="term" value="F:DNA binding"/>
    <property type="evidence" value="ECO:0007669"/>
    <property type="project" value="UniProtKB-KW"/>
</dbReference>
<comment type="caution">
    <text evidence="8">The sequence shown here is derived from an EMBL/GenBank/DDBJ whole genome shotgun (WGS) entry which is preliminary data.</text>
</comment>
<accession>A0A7J0HAK3</accession>
<keyword evidence="2" id="KW-0805">Transcription regulation</keyword>
<dbReference type="Pfam" id="PF02362">
    <property type="entry name" value="B3"/>
    <property type="match status" value="1"/>
</dbReference>
<dbReference type="OrthoDB" id="1088097at2759"/>
<evidence type="ECO:0000256" key="3">
    <source>
        <dbReference type="ARBA" id="ARBA00023125"/>
    </source>
</evidence>